<dbReference type="RefSeq" id="WP_212903749.1">
    <property type="nucleotide sequence ID" value="NZ_BOPZ01000012.1"/>
</dbReference>
<evidence type="ECO:0000256" key="2">
    <source>
        <dbReference type="ARBA" id="ARBA00022475"/>
    </source>
</evidence>
<proteinExistence type="inferred from homology"/>
<evidence type="ECO:0000256" key="3">
    <source>
        <dbReference type="ARBA" id="ARBA00022679"/>
    </source>
</evidence>
<feature type="transmembrane region" description="Helical" evidence="7">
    <location>
        <begin position="13"/>
        <end position="33"/>
    </location>
</feature>
<dbReference type="Proteomes" id="UP000679179">
    <property type="component" value="Unassembled WGS sequence"/>
</dbReference>
<feature type="transmembrane region" description="Helical" evidence="7">
    <location>
        <begin position="87"/>
        <end position="104"/>
    </location>
</feature>
<dbReference type="GO" id="GO:0042158">
    <property type="term" value="P:lipoprotein biosynthetic process"/>
    <property type="evidence" value="ECO:0007669"/>
    <property type="project" value="UniProtKB-UniRule"/>
</dbReference>
<feature type="transmembrane region" description="Helical" evidence="7">
    <location>
        <begin position="221"/>
        <end position="244"/>
    </location>
</feature>
<evidence type="ECO:0000256" key="5">
    <source>
        <dbReference type="ARBA" id="ARBA00022989"/>
    </source>
</evidence>
<comment type="subcellular location">
    <subcellularLocation>
        <location evidence="7">Cell membrane</location>
        <topology evidence="7">Multi-pass membrane protein</topology>
    </subcellularLocation>
</comment>
<dbReference type="EMBL" id="BOPZ01000012">
    <property type="protein sequence ID" value="GIM29035.1"/>
    <property type="molecule type" value="Genomic_DNA"/>
</dbReference>
<dbReference type="NCBIfam" id="TIGR00544">
    <property type="entry name" value="lgt"/>
    <property type="match status" value="1"/>
</dbReference>
<dbReference type="HAMAP" id="MF_01147">
    <property type="entry name" value="Lgt"/>
    <property type="match status" value="1"/>
</dbReference>
<name>A0A919S0R4_9CLOT</name>
<dbReference type="InterPro" id="IPR001640">
    <property type="entry name" value="Lgt"/>
</dbReference>
<feature type="transmembrane region" description="Helical" evidence="7">
    <location>
        <begin position="45"/>
        <end position="67"/>
    </location>
</feature>
<dbReference type="PANTHER" id="PTHR30589:SF0">
    <property type="entry name" value="PHOSPHATIDYLGLYCEROL--PROLIPOPROTEIN DIACYLGLYCERYL TRANSFERASE"/>
    <property type="match status" value="1"/>
</dbReference>
<keyword evidence="5 7" id="KW-1133">Transmembrane helix</keyword>
<dbReference type="AlphaFoldDB" id="A0A919S0R4"/>
<reference evidence="8" key="1">
    <citation type="submission" date="2021-03" db="EMBL/GenBank/DDBJ databases">
        <title>Taxonomic study of Clostridium polyendosporum from meadow-gley soil under rice.</title>
        <authorList>
            <person name="Kobayashi H."/>
            <person name="Tanizawa Y."/>
            <person name="Yagura M."/>
        </authorList>
    </citation>
    <scope>NUCLEOTIDE SEQUENCE</scope>
    <source>
        <strain evidence="8">JCM 30710</strain>
    </source>
</reference>
<accession>A0A919S0R4</accession>
<sequence>MRPVLFEILEIKVYGYGFMIALGILSAITLLNYRAKNKNYNEDYIFNMAIFAVVLGIIGGKILYIIIDLKNLAKDPMSILTDFGLGFVIYGSIIGGILAIYIYCRIMKWNVLDIVDLTIPSLPLAQGFGRIGCFLAGCCYGVPTRLPIGITFPDNCLAPSAVSLYPTQLVSALFDFLLAAFLLWFDSRNKKAGRVFGAYLIIYSIGRFAIEFFRYDPRGSVGILSTSQFIAIFTLILGLVFFYINNIKGRLVKGEK</sequence>
<dbReference type="NCBIfam" id="NF000778">
    <property type="entry name" value="PRK00052.3-4"/>
    <property type="match status" value="1"/>
</dbReference>
<evidence type="ECO:0000256" key="4">
    <source>
        <dbReference type="ARBA" id="ARBA00022692"/>
    </source>
</evidence>
<comment type="pathway">
    <text evidence="7">Protein modification; lipoprotein biosynthesis (diacylglyceryl transfer).</text>
</comment>
<evidence type="ECO:0000256" key="1">
    <source>
        <dbReference type="ARBA" id="ARBA00007150"/>
    </source>
</evidence>
<dbReference type="GO" id="GO:0005886">
    <property type="term" value="C:plasma membrane"/>
    <property type="evidence" value="ECO:0007669"/>
    <property type="project" value="UniProtKB-SubCell"/>
</dbReference>
<evidence type="ECO:0000256" key="6">
    <source>
        <dbReference type="ARBA" id="ARBA00023136"/>
    </source>
</evidence>
<feature type="transmembrane region" description="Helical" evidence="7">
    <location>
        <begin position="124"/>
        <end position="143"/>
    </location>
</feature>
<feature type="binding site" evidence="7">
    <location>
        <position position="130"/>
    </location>
    <ligand>
        <name>a 1,2-diacyl-sn-glycero-3-phospho-(1'-sn-glycerol)</name>
        <dbReference type="ChEBI" id="CHEBI:64716"/>
    </ligand>
</feature>
<evidence type="ECO:0000256" key="7">
    <source>
        <dbReference type="HAMAP-Rule" id="MF_01147"/>
    </source>
</evidence>
<protein>
    <recommendedName>
        <fullName evidence="7">Phosphatidylglycerol--prolipoprotein diacylglyceryl transferase</fullName>
        <ecNumber evidence="7">2.5.1.145</ecNumber>
    </recommendedName>
</protein>
<keyword evidence="6 7" id="KW-0472">Membrane</keyword>
<feature type="transmembrane region" description="Helical" evidence="7">
    <location>
        <begin position="196"/>
        <end position="215"/>
    </location>
</feature>
<comment type="function">
    <text evidence="7">Catalyzes the transfer of the diacylglyceryl group from phosphatidylglycerol to the sulfhydryl group of the N-terminal cysteine of a prolipoprotein, the first step in the formation of mature lipoproteins.</text>
</comment>
<gene>
    <name evidence="7" type="primary">lgt</name>
    <name evidence="8" type="ORF">CPJCM30710_17010</name>
</gene>
<dbReference type="EC" id="2.5.1.145" evidence="7"/>
<comment type="similarity">
    <text evidence="1 7">Belongs to the Lgt family.</text>
</comment>
<evidence type="ECO:0000313" key="8">
    <source>
        <dbReference type="EMBL" id="GIM29035.1"/>
    </source>
</evidence>
<feature type="transmembrane region" description="Helical" evidence="7">
    <location>
        <begin position="163"/>
        <end position="184"/>
    </location>
</feature>
<comment type="caution">
    <text evidence="8">The sequence shown here is derived from an EMBL/GenBank/DDBJ whole genome shotgun (WGS) entry which is preliminary data.</text>
</comment>
<keyword evidence="2 7" id="KW-1003">Cell membrane</keyword>
<keyword evidence="3 7" id="KW-0808">Transferase</keyword>
<dbReference type="Pfam" id="PF01790">
    <property type="entry name" value="LGT"/>
    <property type="match status" value="1"/>
</dbReference>
<dbReference type="PANTHER" id="PTHR30589">
    <property type="entry name" value="PROLIPOPROTEIN DIACYLGLYCERYL TRANSFERASE"/>
    <property type="match status" value="1"/>
</dbReference>
<evidence type="ECO:0000313" key="9">
    <source>
        <dbReference type="Proteomes" id="UP000679179"/>
    </source>
</evidence>
<comment type="catalytic activity">
    <reaction evidence="7">
        <text>L-cysteinyl-[prolipoprotein] + a 1,2-diacyl-sn-glycero-3-phospho-(1'-sn-glycerol) = an S-1,2-diacyl-sn-glyceryl-L-cysteinyl-[prolipoprotein] + sn-glycerol 1-phosphate + H(+)</text>
        <dbReference type="Rhea" id="RHEA:56712"/>
        <dbReference type="Rhea" id="RHEA-COMP:14679"/>
        <dbReference type="Rhea" id="RHEA-COMP:14680"/>
        <dbReference type="ChEBI" id="CHEBI:15378"/>
        <dbReference type="ChEBI" id="CHEBI:29950"/>
        <dbReference type="ChEBI" id="CHEBI:57685"/>
        <dbReference type="ChEBI" id="CHEBI:64716"/>
        <dbReference type="ChEBI" id="CHEBI:140658"/>
        <dbReference type="EC" id="2.5.1.145"/>
    </reaction>
</comment>
<dbReference type="GO" id="GO:0008961">
    <property type="term" value="F:phosphatidylglycerol-prolipoprotein diacylglyceryl transferase activity"/>
    <property type="evidence" value="ECO:0007669"/>
    <property type="project" value="UniProtKB-UniRule"/>
</dbReference>
<keyword evidence="9" id="KW-1185">Reference proteome</keyword>
<keyword evidence="4 7" id="KW-0812">Transmembrane</keyword>
<organism evidence="8 9">
    <name type="scientific">Clostridium polyendosporum</name>
    <dbReference type="NCBI Taxonomy" id="69208"/>
    <lineage>
        <taxon>Bacteria</taxon>
        <taxon>Bacillati</taxon>
        <taxon>Bacillota</taxon>
        <taxon>Clostridia</taxon>
        <taxon>Eubacteriales</taxon>
        <taxon>Clostridiaceae</taxon>
        <taxon>Clostridium</taxon>
    </lineage>
</organism>